<feature type="compositionally biased region" description="Low complexity" evidence="1">
    <location>
        <begin position="61"/>
        <end position="70"/>
    </location>
</feature>
<feature type="region of interest" description="Disordered" evidence="1">
    <location>
        <begin position="26"/>
        <end position="70"/>
    </location>
</feature>
<reference evidence="3 4" key="1">
    <citation type="journal article" date="2019" name="Emerg. Microbes Infect.">
        <title>Comprehensive subspecies identification of 175 nontuberculous mycobacteria species based on 7547 genomic profiles.</title>
        <authorList>
            <person name="Matsumoto Y."/>
            <person name="Kinjo T."/>
            <person name="Motooka D."/>
            <person name="Nabeya D."/>
            <person name="Jung N."/>
            <person name="Uechi K."/>
            <person name="Horii T."/>
            <person name="Iida T."/>
            <person name="Fujita J."/>
            <person name="Nakamura S."/>
        </authorList>
    </citation>
    <scope>NUCLEOTIDE SEQUENCE [LARGE SCALE GENOMIC DNA]</scope>
    <source>
        <strain evidence="3 4">JCM 13574</strain>
    </source>
</reference>
<feature type="compositionally biased region" description="Low complexity" evidence="1">
    <location>
        <begin position="39"/>
        <end position="50"/>
    </location>
</feature>
<evidence type="ECO:0008006" key="5">
    <source>
        <dbReference type="Google" id="ProtNLM"/>
    </source>
</evidence>
<organism evidence="3 4">
    <name type="scientific">Mycolicibacterium madagascariense</name>
    <dbReference type="NCBI Taxonomy" id="212765"/>
    <lineage>
        <taxon>Bacteria</taxon>
        <taxon>Bacillati</taxon>
        <taxon>Actinomycetota</taxon>
        <taxon>Actinomycetes</taxon>
        <taxon>Mycobacteriales</taxon>
        <taxon>Mycobacteriaceae</taxon>
        <taxon>Mycolicibacterium</taxon>
    </lineage>
</organism>
<evidence type="ECO:0000256" key="2">
    <source>
        <dbReference type="SAM" id="SignalP"/>
    </source>
</evidence>
<dbReference type="KEGG" id="mmag:MMAD_06950"/>
<evidence type="ECO:0000313" key="3">
    <source>
        <dbReference type="EMBL" id="BBZ26400.1"/>
    </source>
</evidence>
<feature type="chain" id="PRO_5038765338" description="Lipoprotein LpqJ" evidence="2">
    <location>
        <begin position="19"/>
        <end position="180"/>
    </location>
</feature>
<dbReference type="RefSeq" id="WP_163732559.1">
    <property type="nucleotide sequence ID" value="NZ_AP022610.1"/>
</dbReference>
<evidence type="ECO:0000313" key="4">
    <source>
        <dbReference type="Proteomes" id="UP000466517"/>
    </source>
</evidence>
<feature type="signal peptide" evidence="2">
    <location>
        <begin position="1"/>
        <end position="18"/>
    </location>
</feature>
<sequence>MRARLVAVSAIAVGALLAGCQSTVPGNPQGSGANPAEPSVPTSQPTRTTPSTPPPSPPSSPSATAAPPRQTLAPQNGYVFIATRSGQTRCQISSTNVGCEAPFSNAPQVDGEPANGVEVTADGHLRWILGNLGDIPVVTIDYSTYSAQGWTIVATEDGTRFTNDATHHGMSVATQGAEAF</sequence>
<accession>A0A7I7XAN7</accession>
<name>A0A7I7XAN7_9MYCO</name>
<dbReference type="PROSITE" id="PS51257">
    <property type="entry name" value="PROKAR_LIPOPROTEIN"/>
    <property type="match status" value="1"/>
</dbReference>
<proteinExistence type="predicted"/>
<keyword evidence="4" id="KW-1185">Reference proteome</keyword>
<dbReference type="AlphaFoldDB" id="A0A7I7XAN7"/>
<keyword evidence="2" id="KW-0732">Signal</keyword>
<feature type="compositionally biased region" description="Pro residues" evidence="1">
    <location>
        <begin position="51"/>
        <end position="60"/>
    </location>
</feature>
<gene>
    <name evidence="3" type="ORF">MMAD_06950</name>
</gene>
<dbReference type="EMBL" id="AP022610">
    <property type="protein sequence ID" value="BBZ26400.1"/>
    <property type="molecule type" value="Genomic_DNA"/>
</dbReference>
<dbReference type="Proteomes" id="UP000466517">
    <property type="component" value="Chromosome"/>
</dbReference>
<evidence type="ECO:0000256" key="1">
    <source>
        <dbReference type="SAM" id="MobiDB-lite"/>
    </source>
</evidence>
<protein>
    <recommendedName>
        <fullName evidence="5">Lipoprotein LpqJ</fullName>
    </recommendedName>
</protein>